<name>A0A4S5EQK5_9ACTN</name>
<dbReference type="GO" id="GO:0005524">
    <property type="term" value="F:ATP binding"/>
    <property type="evidence" value="ECO:0007669"/>
    <property type="project" value="UniProtKB-UniRule"/>
</dbReference>
<evidence type="ECO:0000259" key="7">
    <source>
        <dbReference type="PROSITE" id="PS51198"/>
    </source>
</evidence>
<keyword evidence="9" id="KW-1185">Reference proteome</keyword>
<dbReference type="Gene3D" id="3.40.50.300">
    <property type="entry name" value="P-loop containing nucleotide triphosphate hydrolases"/>
    <property type="match status" value="2"/>
</dbReference>
<comment type="caution">
    <text evidence="8">The sequence shown here is derived from an EMBL/GenBank/DDBJ whole genome shotgun (WGS) entry which is preliminary data.</text>
</comment>
<feature type="domain" description="UvrD-like helicase ATP-binding" evidence="7">
    <location>
        <begin position="182"/>
        <end position="676"/>
    </location>
</feature>
<evidence type="ECO:0000256" key="6">
    <source>
        <dbReference type="SAM" id="MobiDB-lite"/>
    </source>
</evidence>
<dbReference type="PANTHER" id="PTHR11070">
    <property type="entry name" value="UVRD / RECB / PCRA DNA HELICASE FAMILY MEMBER"/>
    <property type="match status" value="1"/>
</dbReference>
<dbReference type="InterPro" id="IPR027785">
    <property type="entry name" value="UvrD-like_helicase_C"/>
</dbReference>
<dbReference type="InterPro" id="IPR000212">
    <property type="entry name" value="DNA_helicase_UvrD/REP"/>
</dbReference>
<gene>
    <name evidence="8" type="ORF">E7Y31_10640</name>
</gene>
<dbReference type="InterPro" id="IPR027417">
    <property type="entry name" value="P-loop_NTPase"/>
</dbReference>
<dbReference type="InterPro" id="IPR014016">
    <property type="entry name" value="UvrD-like_ATP-bd"/>
</dbReference>
<feature type="region of interest" description="Disordered" evidence="6">
    <location>
        <begin position="482"/>
        <end position="519"/>
    </location>
</feature>
<keyword evidence="4 5" id="KW-0067">ATP-binding</keyword>
<dbReference type="RefSeq" id="WP_136448022.1">
    <property type="nucleotide sequence ID" value="NZ_SSXH01000216.1"/>
</dbReference>
<dbReference type="GO" id="GO:0003677">
    <property type="term" value="F:DNA binding"/>
    <property type="evidence" value="ECO:0007669"/>
    <property type="project" value="InterPro"/>
</dbReference>
<dbReference type="OrthoDB" id="9787585at2"/>
<dbReference type="GO" id="GO:0005829">
    <property type="term" value="C:cytosol"/>
    <property type="evidence" value="ECO:0007669"/>
    <property type="project" value="TreeGrafter"/>
</dbReference>
<feature type="region of interest" description="Disordered" evidence="6">
    <location>
        <begin position="429"/>
        <end position="462"/>
    </location>
</feature>
<keyword evidence="3 5" id="KW-0347">Helicase</keyword>
<dbReference type="GO" id="GO:0016787">
    <property type="term" value="F:hydrolase activity"/>
    <property type="evidence" value="ECO:0007669"/>
    <property type="project" value="UniProtKB-UniRule"/>
</dbReference>
<dbReference type="AlphaFoldDB" id="A0A4S5EQK5"/>
<dbReference type="Pfam" id="PF13538">
    <property type="entry name" value="UvrD_C_2"/>
    <property type="match status" value="1"/>
</dbReference>
<accession>A0A4S5EQK5</accession>
<dbReference type="SUPFAM" id="SSF52540">
    <property type="entry name" value="P-loop containing nucleoside triphosphate hydrolases"/>
    <property type="match status" value="1"/>
</dbReference>
<dbReference type="Proteomes" id="UP000305282">
    <property type="component" value="Unassembled WGS sequence"/>
</dbReference>
<dbReference type="GO" id="GO:0000725">
    <property type="term" value="P:recombinational repair"/>
    <property type="evidence" value="ECO:0007669"/>
    <property type="project" value="TreeGrafter"/>
</dbReference>
<keyword evidence="1 5" id="KW-0547">Nucleotide-binding</keyword>
<reference evidence="8 9" key="1">
    <citation type="submission" date="2019-04" db="EMBL/GenBank/DDBJ databases">
        <title>Draft genome sequences for three unisolated Alnus-infective Frankia Sp+ strains, AgTrS, AiOr and AvVan, the first sequenced Frankia strains able to sporulate in-planta.</title>
        <authorList>
            <person name="Bethencourt L."/>
            <person name="Vautrin F."/>
            <person name="Taib N."/>
            <person name="Dubost A."/>
            <person name="Castro-Garcia L."/>
            <person name="Imbaud O."/>
            <person name="Abrouk D."/>
            <person name="Fournier P."/>
            <person name="Briolay J."/>
            <person name="Nguyen A."/>
            <person name="Normand P."/>
            <person name="Fernandez M.P."/>
            <person name="Brochier-Armanet C."/>
            <person name="Herrera-Belaroussi A."/>
        </authorList>
    </citation>
    <scope>NUCLEOTIDE SEQUENCE [LARGE SCALE GENOMIC DNA]</scope>
    <source>
        <strain evidence="8 9">AvVan</strain>
    </source>
</reference>
<proteinExistence type="predicted"/>
<keyword evidence="2 5" id="KW-0378">Hydrolase</keyword>
<organism evidence="8 9">
    <name type="scientific">Candidatus Frankia alpina</name>
    <dbReference type="NCBI Taxonomy" id="2699483"/>
    <lineage>
        <taxon>Bacteria</taxon>
        <taxon>Bacillati</taxon>
        <taxon>Actinomycetota</taxon>
        <taxon>Actinomycetes</taxon>
        <taxon>Frankiales</taxon>
        <taxon>Frankiaceae</taxon>
        <taxon>Frankia</taxon>
    </lineage>
</organism>
<feature type="binding site" evidence="5">
    <location>
        <begin position="203"/>
        <end position="210"/>
    </location>
    <ligand>
        <name>ATP</name>
        <dbReference type="ChEBI" id="CHEBI:30616"/>
    </ligand>
</feature>
<evidence type="ECO:0000313" key="9">
    <source>
        <dbReference type="Proteomes" id="UP000305282"/>
    </source>
</evidence>
<evidence type="ECO:0000256" key="4">
    <source>
        <dbReference type="ARBA" id="ARBA00022840"/>
    </source>
</evidence>
<evidence type="ECO:0000256" key="5">
    <source>
        <dbReference type="PROSITE-ProRule" id="PRU00560"/>
    </source>
</evidence>
<dbReference type="EMBL" id="SSXH01000216">
    <property type="protein sequence ID" value="THJ74576.1"/>
    <property type="molecule type" value="Genomic_DNA"/>
</dbReference>
<protein>
    <submittedName>
        <fullName evidence="8">Helicase</fullName>
    </submittedName>
</protein>
<dbReference type="GO" id="GO:0043138">
    <property type="term" value="F:3'-5' DNA helicase activity"/>
    <property type="evidence" value="ECO:0007669"/>
    <property type="project" value="TreeGrafter"/>
</dbReference>
<evidence type="ECO:0000313" key="8">
    <source>
        <dbReference type="EMBL" id="THJ74576.1"/>
    </source>
</evidence>
<dbReference type="PANTHER" id="PTHR11070:SF45">
    <property type="entry name" value="DNA 3'-5' HELICASE"/>
    <property type="match status" value="1"/>
</dbReference>
<evidence type="ECO:0000256" key="3">
    <source>
        <dbReference type="ARBA" id="ARBA00022806"/>
    </source>
</evidence>
<dbReference type="PROSITE" id="PS51198">
    <property type="entry name" value="UVRD_HELICASE_ATP_BIND"/>
    <property type="match status" value="1"/>
</dbReference>
<evidence type="ECO:0000256" key="1">
    <source>
        <dbReference type="ARBA" id="ARBA00022741"/>
    </source>
</evidence>
<sequence>MPTMQDVERAREQAYLDTLYTRLDEVREITRGQLRGVLLNVGTGTPQSIVERDVFAAAHADRLARLDAAEGRLCFGAMDHDDGRRTYIGRIGLSDSEQEPILVDWRAPVATAFYRATLADPQGLVRRRHLRTRGREVTGIADDPLGPIGPAPGGTVAQSGDSMLLETLAAPRTGRMHDIIATLQAEQDRIIRARANGILVVDGGPGTGKTAVALHRAAYLLYNDRARLDQSGVLIVGPSPVFLRYIDQVLPSLGETGVVFATPGRLFPGVDATGTEPVEVATLKGDPRMAEVVAGAIRDRQRLPHQELVINYGDHVLRLDQDTVARARTRARRSRRPHNSARRVFLRELLAELTTQVVRQIPGGLLDADERGQITRDLWAEEEIRAVLDGLWPLLTPQQLIGDLFADSDALARAAGSRLRPAERALLLDLPPARPGRSLPGRSLPGAGGPRASQAGGVGGPEAVDDADDLFAAGNLLPTVAGAGSVDPRAASRIPVPRTGDPTVTADRPTTSRAAAGGERRWTPADVPLLDEAAELLGDPEEEAGLEAARRADRERAEEREYARGVVDMLGLEGQIDAAALADRWSGPRVRRSAAEHAREDRSWAFGHLIVDEAQEVSPMLWRLLWRRCPGRTATLVGDLAQTARPGAPTSWAELLAPVVDERFTVERLSVNYRTPQEIMDVAAEVLRAQNPSLTAPVSVRAVGRRPTALRVGDVAVEDVPGLARLLGDAPSPAGQPSAQLLAAVAHAARREAAGGPGRVAVITRPRDVLALRSALMALLPDLAVVADSVDPASAAGNALDAPVAVLSVAETKGLEFDAVVLVEPAALLTEPTRGLADLYVALTRATRSLSVVHSGELPPVLSGLEQDCPDRR</sequence>
<evidence type="ECO:0000256" key="2">
    <source>
        <dbReference type="ARBA" id="ARBA00022801"/>
    </source>
</evidence>